<sequence>MDIDSPPPVSFDEALGPLLDFEPDARSYKDAKLPAELCDLIIDCVETVEYEGEQKGADSKMSDDKEPTRREDLFACMLACKRFVPRARAHLYKQLELNPGRSASKCEAVYDPSRVGLYVSEVLIRDEEDRSGDSTEDDMDVDMGNASVHWLTHLVPMLRGLDNVKTMYWHNLKWCDLGRDTRAFLLEHFSPKVTKFLLSSVDFFNSNQAFRVLQAFHNVADLSLCDLRWEYPNHTRAQISDSKPLNLDHIQIFDEAVSKGIRPWTVTILQWLLSARSLLRVREASFTWAHPYALPLFLLLWRLLPALESLEIEFDITNYLPVRASLTKNGDNTWKHDAEFYNLDDDEADPNLDGDHNANSAIHHQIQRRAQLEREAKYWIDEDDAYVFLTNALDRRPWAQAPMLQHTIVTVVVCSTAAIVDSALCWITSIAPRGMSLEFRIDMRDGGVEYSWLAEMDECLARHLDQWRADGSEVALKIRWPEGEEDYESGGMLYSDYLRGQLPRLAQLGLPFRDNCAGVKFPGTQHDGLQGPLSWIEGSDVWFA</sequence>
<reference evidence="1 2" key="1">
    <citation type="submission" date="2016-07" db="EMBL/GenBank/DDBJ databases">
        <title>Draft genome of the white-rot fungus Obba rivulosa 3A-2.</title>
        <authorList>
            <consortium name="DOE Joint Genome Institute"/>
            <person name="Miettinen O."/>
            <person name="Riley R."/>
            <person name="Acob R."/>
            <person name="Barry K."/>
            <person name="Cullen D."/>
            <person name="De Vries R."/>
            <person name="Hainaut M."/>
            <person name="Hatakka A."/>
            <person name="Henrissat B."/>
            <person name="Hilden K."/>
            <person name="Kuo R."/>
            <person name="Labutti K."/>
            <person name="Lipzen A."/>
            <person name="Makela M.R."/>
            <person name="Sandor L."/>
            <person name="Spatafora J.W."/>
            <person name="Grigoriev I.V."/>
            <person name="Hibbett D.S."/>
        </authorList>
    </citation>
    <scope>NUCLEOTIDE SEQUENCE [LARGE SCALE GENOMIC DNA]</scope>
    <source>
        <strain evidence="1 2">3A-2</strain>
    </source>
</reference>
<accession>A0A8E2DFE4</accession>
<dbReference type="OrthoDB" id="2815314at2759"/>
<evidence type="ECO:0000313" key="1">
    <source>
        <dbReference type="EMBL" id="OCH85885.1"/>
    </source>
</evidence>
<gene>
    <name evidence="1" type="ORF">OBBRIDRAFT_838603</name>
</gene>
<keyword evidence="2" id="KW-1185">Reference proteome</keyword>
<organism evidence="1 2">
    <name type="scientific">Obba rivulosa</name>
    <dbReference type="NCBI Taxonomy" id="1052685"/>
    <lineage>
        <taxon>Eukaryota</taxon>
        <taxon>Fungi</taxon>
        <taxon>Dikarya</taxon>
        <taxon>Basidiomycota</taxon>
        <taxon>Agaricomycotina</taxon>
        <taxon>Agaricomycetes</taxon>
        <taxon>Polyporales</taxon>
        <taxon>Gelatoporiaceae</taxon>
        <taxon>Obba</taxon>
    </lineage>
</organism>
<protein>
    <submittedName>
        <fullName evidence="1">Uncharacterized protein</fullName>
    </submittedName>
</protein>
<evidence type="ECO:0000313" key="2">
    <source>
        <dbReference type="Proteomes" id="UP000250043"/>
    </source>
</evidence>
<proteinExistence type="predicted"/>
<name>A0A8E2DFE4_9APHY</name>
<dbReference type="AlphaFoldDB" id="A0A8E2DFE4"/>
<dbReference type="Proteomes" id="UP000250043">
    <property type="component" value="Unassembled WGS sequence"/>
</dbReference>
<dbReference type="EMBL" id="KV722557">
    <property type="protein sequence ID" value="OCH85885.1"/>
    <property type="molecule type" value="Genomic_DNA"/>
</dbReference>